<dbReference type="GO" id="GO:0005524">
    <property type="term" value="F:ATP binding"/>
    <property type="evidence" value="ECO:0007669"/>
    <property type="project" value="UniProtKB-KW"/>
</dbReference>
<keyword evidence="7" id="KW-1185">Reference proteome</keyword>
<dbReference type="GO" id="GO:0016787">
    <property type="term" value="F:hydrolase activity"/>
    <property type="evidence" value="ECO:0007669"/>
    <property type="project" value="UniProtKB-KW"/>
</dbReference>
<keyword evidence="2" id="KW-0378">Hydrolase</keyword>
<evidence type="ECO:0000313" key="7">
    <source>
        <dbReference type="Proteomes" id="UP000054498"/>
    </source>
</evidence>
<dbReference type="GO" id="GO:0006281">
    <property type="term" value="P:DNA repair"/>
    <property type="evidence" value="ECO:0007669"/>
    <property type="project" value="TreeGrafter"/>
</dbReference>
<evidence type="ECO:0000256" key="3">
    <source>
        <dbReference type="ARBA" id="ARBA00022806"/>
    </source>
</evidence>
<evidence type="ECO:0000256" key="4">
    <source>
        <dbReference type="ARBA" id="ARBA00022840"/>
    </source>
</evidence>
<keyword evidence="1" id="KW-0547">Nucleotide-binding</keyword>
<dbReference type="InterPro" id="IPR049730">
    <property type="entry name" value="SNF2/RAD54-like_C"/>
</dbReference>
<dbReference type="STRING" id="145388.A0A0D2JBC8"/>
<keyword evidence="3" id="KW-0347">Helicase</keyword>
<dbReference type="GO" id="GO:0005634">
    <property type="term" value="C:nucleus"/>
    <property type="evidence" value="ECO:0007669"/>
    <property type="project" value="TreeGrafter"/>
</dbReference>
<protein>
    <recommendedName>
        <fullName evidence="5">Helicase C-terminal domain-containing protein</fullName>
    </recommendedName>
</protein>
<dbReference type="AlphaFoldDB" id="A0A0D2JBC8"/>
<sequence length="144" mass="15696">MDLVAAALKAASIPFVRLDGRCTAAQRADMLRAFGSKAQGAPRVFLASLKAGGVGMNLTAASECHLLEPHWNPAVEDQAADRVHRLGQPHDVTVYRYVARGTIEERMLTLQDQKRALASAAFDVRRGASAREARMADIRLLMQL</sequence>
<organism evidence="6 7">
    <name type="scientific">Monoraphidium neglectum</name>
    <dbReference type="NCBI Taxonomy" id="145388"/>
    <lineage>
        <taxon>Eukaryota</taxon>
        <taxon>Viridiplantae</taxon>
        <taxon>Chlorophyta</taxon>
        <taxon>core chlorophytes</taxon>
        <taxon>Chlorophyceae</taxon>
        <taxon>CS clade</taxon>
        <taxon>Sphaeropleales</taxon>
        <taxon>Selenastraceae</taxon>
        <taxon>Monoraphidium</taxon>
    </lineage>
</organism>
<evidence type="ECO:0000259" key="5">
    <source>
        <dbReference type="PROSITE" id="PS51194"/>
    </source>
</evidence>
<dbReference type="RefSeq" id="XP_013896082.1">
    <property type="nucleotide sequence ID" value="XM_014040628.1"/>
</dbReference>
<dbReference type="GO" id="GO:0008094">
    <property type="term" value="F:ATP-dependent activity, acting on DNA"/>
    <property type="evidence" value="ECO:0007669"/>
    <property type="project" value="TreeGrafter"/>
</dbReference>
<dbReference type="SMART" id="SM00490">
    <property type="entry name" value="HELICc"/>
    <property type="match status" value="1"/>
</dbReference>
<evidence type="ECO:0000256" key="2">
    <source>
        <dbReference type="ARBA" id="ARBA00022801"/>
    </source>
</evidence>
<dbReference type="InterPro" id="IPR001650">
    <property type="entry name" value="Helicase_C-like"/>
</dbReference>
<evidence type="ECO:0000256" key="1">
    <source>
        <dbReference type="ARBA" id="ARBA00022741"/>
    </source>
</evidence>
<dbReference type="Gene3D" id="3.40.50.300">
    <property type="entry name" value="P-loop containing nucleotide triphosphate hydrolases"/>
    <property type="match status" value="1"/>
</dbReference>
<dbReference type="Pfam" id="PF00271">
    <property type="entry name" value="Helicase_C"/>
    <property type="match status" value="1"/>
</dbReference>
<dbReference type="PANTHER" id="PTHR45626:SF17">
    <property type="entry name" value="HELICASE-LIKE TRANSCRIPTION FACTOR"/>
    <property type="match status" value="1"/>
</dbReference>
<dbReference type="Proteomes" id="UP000054498">
    <property type="component" value="Unassembled WGS sequence"/>
</dbReference>
<dbReference type="KEGG" id="mng:MNEG_10902"/>
<feature type="domain" description="Helicase C-terminal" evidence="5">
    <location>
        <begin position="1"/>
        <end position="139"/>
    </location>
</feature>
<evidence type="ECO:0000313" key="6">
    <source>
        <dbReference type="EMBL" id="KIY97062.1"/>
    </source>
</evidence>
<dbReference type="GeneID" id="25728111"/>
<dbReference type="PROSITE" id="PS51194">
    <property type="entry name" value="HELICASE_CTER"/>
    <property type="match status" value="1"/>
</dbReference>
<dbReference type="PANTHER" id="PTHR45626">
    <property type="entry name" value="TRANSCRIPTION TERMINATION FACTOR 2-RELATED"/>
    <property type="match status" value="1"/>
</dbReference>
<dbReference type="OrthoDB" id="448448at2759"/>
<keyword evidence="4" id="KW-0067">ATP-binding</keyword>
<reference evidence="6 7" key="1">
    <citation type="journal article" date="2013" name="BMC Genomics">
        <title>Reconstruction of the lipid metabolism for the microalga Monoraphidium neglectum from its genome sequence reveals characteristics suitable for biofuel production.</title>
        <authorList>
            <person name="Bogen C."/>
            <person name="Al-Dilaimi A."/>
            <person name="Albersmeier A."/>
            <person name="Wichmann J."/>
            <person name="Grundmann M."/>
            <person name="Rupp O."/>
            <person name="Lauersen K.J."/>
            <person name="Blifernez-Klassen O."/>
            <person name="Kalinowski J."/>
            <person name="Goesmann A."/>
            <person name="Mussgnug J.H."/>
            <person name="Kruse O."/>
        </authorList>
    </citation>
    <scope>NUCLEOTIDE SEQUENCE [LARGE SCALE GENOMIC DNA]</scope>
    <source>
        <strain evidence="6 7">SAG 48.87</strain>
    </source>
</reference>
<dbReference type="SUPFAM" id="SSF52540">
    <property type="entry name" value="P-loop containing nucleoside triphosphate hydrolases"/>
    <property type="match status" value="1"/>
</dbReference>
<accession>A0A0D2JBC8</accession>
<dbReference type="EMBL" id="KK102726">
    <property type="protein sequence ID" value="KIY97062.1"/>
    <property type="molecule type" value="Genomic_DNA"/>
</dbReference>
<dbReference type="GO" id="GO:0004386">
    <property type="term" value="F:helicase activity"/>
    <property type="evidence" value="ECO:0007669"/>
    <property type="project" value="UniProtKB-KW"/>
</dbReference>
<dbReference type="CDD" id="cd18793">
    <property type="entry name" value="SF2_C_SNF"/>
    <property type="match status" value="1"/>
</dbReference>
<proteinExistence type="predicted"/>
<gene>
    <name evidence="6" type="ORF">MNEG_10902</name>
</gene>
<name>A0A0D2JBC8_9CHLO</name>
<dbReference type="InterPro" id="IPR027417">
    <property type="entry name" value="P-loop_NTPase"/>
</dbReference>
<dbReference type="InterPro" id="IPR050628">
    <property type="entry name" value="SNF2_RAD54_helicase_TF"/>
</dbReference>